<evidence type="ECO:0000313" key="3">
    <source>
        <dbReference type="Proteomes" id="UP000019666"/>
    </source>
</evidence>
<sequence>MSAFLIAQVKVTDPAWIPDYAAKVHDIAARHGGRYLSRSPNVTRLEGEAPDVSLVALIQFPDVQSAEAFAKDPDYAPFVAARQAGSVSNFYVIDDTDAAGSIPYLPKAQG</sequence>
<dbReference type="RefSeq" id="WP_037281017.1">
    <property type="nucleotide sequence ID" value="NZ_KK088579.1"/>
</dbReference>
<comment type="caution">
    <text evidence="2">The sequence shown here is derived from an EMBL/GenBank/DDBJ whole genome shotgun (WGS) entry which is preliminary data.</text>
</comment>
<dbReference type="InterPro" id="IPR011008">
    <property type="entry name" value="Dimeric_a/b-barrel"/>
</dbReference>
<proteinExistence type="predicted"/>
<reference evidence="2 3" key="1">
    <citation type="submission" date="2013-02" db="EMBL/GenBank/DDBJ databases">
        <authorList>
            <person name="Fiebig A."/>
            <person name="Goeker M."/>
            <person name="Klenk H.-P.P."/>
        </authorList>
    </citation>
    <scope>NUCLEOTIDE SEQUENCE [LARGE SCALE GENOMIC DNA]</scope>
    <source>
        <strain evidence="2 3">DSM 19309</strain>
    </source>
</reference>
<keyword evidence="3" id="KW-1185">Reference proteome</keyword>
<gene>
    <name evidence="2" type="ORF">Rumeso_04867</name>
</gene>
<dbReference type="EMBL" id="AOSK01000135">
    <property type="protein sequence ID" value="EYD72097.1"/>
    <property type="molecule type" value="Genomic_DNA"/>
</dbReference>
<dbReference type="AlphaFoldDB" id="A0A017HC97"/>
<dbReference type="Pfam" id="PF07045">
    <property type="entry name" value="DUF1330"/>
    <property type="match status" value="1"/>
</dbReference>
<dbReference type="PATRIC" id="fig|442562.3.peg.4790"/>
<name>A0A017HC97_9RHOB</name>
<protein>
    <recommendedName>
        <fullName evidence="1">DUF1330 domain-containing protein</fullName>
    </recommendedName>
</protein>
<dbReference type="HOGENOM" id="CLU_145407_4_0_5"/>
<dbReference type="SUPFAM" id="SSF54909">
    <property type="entry name" value="Dimeric alpha+beta barrel"/>
    <property type="match status" value="1"/>
</dbReference>
<dbReference type="PANTHER" id="PTHR41521:SF4">
    <property type="entry name" value="BLR0684 PROTEIN"/>
    <property type="match status" value="1"/>
</dbReference>
<dbReference type="Gene3D" id="3.30.70.100">
    <property type="match status" value="1"/>
</dbReference>
<accession>A0A017HC97</accession>
<dbReference type="OrthoDB" id="9806380at2"/>
<evidence type="ECO:0000313" key="2">
    <source>
        <dbReference type="EMBL" id="EYD72097.1"/>
    </source>
</evidence>
<dbReference type="PANTHER" id="PTHR41521">
    <property type="match status" value="1"/>
</dbReference>
<dbReference type="InterPro" id="IPR010753">
    <property type="entry name" value="DUF1330"/>
</dbReference>
<feature type="domain" description="DUF1330" evidence="1">
    <location>
        <begin position="2"/>
        <end position="94"/>
    </location>
</feature>
<evidence type="ECO:0000259" key="1">
    <source>
        <dbReference type="Pfam" id="PF07045"/>
    </source>
</evidence>
<organism evidence="2 3">
    <name type="scientific">Rubellimicrobium mesophilum DSM 19309</name>
    <dbReference type="NCBI Taxonomy" id="442562"/>
    <lineage>
        <taxon>Bacteria</taxon>
        <taxon>Pseudomonadati</taxon>
        <taxon>Pseudomonadota</taxon>
        <taxon>Alphaproteobacteria</taxon>
        <taxon>Rhodobacterales</taxon>
        <taxon>Roseobacteraceae</taxon>
        <taxon>Rubellimicrobium</taxon>
    </lineage>
</organism>
<dbReference type="STRING" id="442562.Rumeso_04867"/>
<dbReference type="Proteomes" id="UP000019666">
    <property type="component" value="Unassembled WGS sequence"/>
</dbReference>